<accession>A0ABQ3Y6V8</accession>
<evidence type="ECO:0000313" key="2">
    <source>
        <dbReference type="Proteomes" id="UP000609879"/>
    </source>
</evidence>
<comment type="caution">
    <text evidence="1">The sequence shown here is derived from an EMBL/GenBank/DDBJ whole genome shotgun (WGS) entry which is preliminary data.</text>
</comment>
<protein>
    <submittedName>
        <fullName evidence="1">Uncharacterized protein</fullName>
    </submittedName>
</protein>
<name>A0ABQ3Y6V8_9ACTN</name>
<dbReference type="EMBL" id="BOMI01000084">
    <property type="protein sequence ID" value="GID75729.1"/>
    <property type="molecule type" value="Genomic_DNA"/>
</dbReference>
<gene>
    <name evidence="1" type="ORF">Ade02nite_43700</name>
</gene>
<proteinExistence type="predicted"/>
<dbReference type="Proteomes" id="UP000609879">
    <property type="component" value="Unassembled WGS sequence"/>
</dbReference>
<organism evidence="1 2">
    <name type="scientific">Paractinoplanes deccanensis</name>
    <dbReference type="NCBI Taxonomy" id="113561"/>
    <lineage>
        <taxon>Bacteria</taxon>
        <taxon>Bacillati</taxon>
        <taxon>Actinomycetota</taxon>
        <taxon>Actinomycetes</taxon>
        <taxon>Micromonosporales</taxon>
        <taxon>Micromonosporaceae</taxon>
        <taxon>Paractinoplanes</taxon>
    </lineage>
</organism>
<sequence length="83" mass="8427">MGGREMLGITDTSSPVSVSASSVITTFDLPIKDADGDESIDPSPCTLLVTGPPVISQPVPIRRLHPAETATGPVASATGPVRS</sequence>
<evidence type="ECO:0000313" key="1">
    <source>
        <dbReference type="EMBL" id="GID75729.1"/>
    </source>
</evidence>
<keyword evidence="2" id="KW-1185">Reference proteome</keyword>
<reference evidence="1 2" key="1">
    <citation type="submission" date="2021-01" db="EMBL/GenBank/DDBJ databases">
        <title>Whole genome shotgun sequence of Actinoplanes deccanensis NBRC 13994.</title>
        <authorList>
            <person name="Komaki H."/>
            <person name="Tamura T."/>
        </authorList>
    </citation>
    <scope>NUCLEOTIDE SEQUENCE [LARGE SCALE GENOMIC DNA]</scope>
    <source>
        <strain evidence="1 2">NBRC 13994</strain>
    </source>
</reference>